<dbReference type="PANTHER" id="PTHR34504:SF2">
    <property type="entry name" value="UPF0150 PROTEIN SSL0259"/>
    <property type="match status" value="1"/>
</dbReference>
<comment type="caution">
    <text evidence="2">The sequence shown here is derived from an EMBL/GenBank/DDBJ whole genome shotgun (WGS) entry which is preliminary data.</text>
</comment>
<reference evidence="2 3" key="1">
    <citation type="submission" date="2018-10" db="EMBL/GenBank/DDBJ databases">
        <title>Co-occurring genomic capacity for anaerobic methane metabolism and dissimilatory sulfite reduction discovered in the Korarchaeota.</title>
        <authorList>
            <person name="Mckay L.J."/>
            <person name="Dlakic M."/>
            <person name="Fields M.W."/>
            <person name="Delmont T.O."/>
            <person name="Eren A.M."/>
            <person name="Jay Z.J."/>
            <person name="Klingelsmith K.B."/>
            <person name="Rusch D.B."/>
            <person name="Inskeep W.P."/>
        </authorList>
    </citation>
    <scope>NUCLEOTIDE SEQUENCE [LARGE SCALE GENOMIC DNA]</scope>
    <source>
        <strain evidence="2 3">MDKW</strain>
    </source>
</reference>
<dbReference type="EMBL" id="RCOS01000097">
    <property type="protein sequence ID" value="RSN74267.1"/>
    <property type="molecule type" value="Genomic_DNA"/>
</dbReference>
<dbReference type="InterPro" id="IPR051404">
    <property type="entry name" value="TA_system_antitoxin"/>
</dbReference>
<sequence length="68" mass="7759">MKFTIILRKEDEGGYSAQCLELPGCISEGETREEALENIREAIKGYLEAFPEEVEKAERKKELVEIVV</sequence>
<dbReference type="SUPFAM" id="SSF143100">
    <property type="entry name" value="TTHA1013/TTHA0281-like"/>
    <property type="match status" value="1"/>
</dbReference>
<gene>
    <name evidence="2" type="ORF">D6D85_08355</name>
</gene>
<accession>A0A3R9RN50</accession>
<proteinExistence type="predicted"/>
<dbReference type="Pfam" id="PF15919">
    <property type="entry name" value="HicB_lk_antitox"/>
    <property type="match status" value="1"/>
</dbReference>
<evidence type="ECO:0000259" key="1">
    <source>
        <dbReference type="Pfam" id="PF15919"/>
    </source>
</evidence>
<dbReference type="InterPro" id="IPR035069">
    <property type="entry name" value="TTHA1013/TTHA0281-like"/>
</dbReference>
<dbReference type="Proteomes" id="UP000277582">
    <property type="component" value="Unassembled WGS sequence"/>
</dbReference>
<keyword evidence="3" id="KW-1185">Reference proteome</keyword>
<dbReference type="RefSeq" id="WP_125671542.1">
    <property type="nucleotide sequence ID" value="NZ_RCOS01000097.1"/>
</dbReference>
<dbReference type="AlphaFoldDB" id="A0A3R9RN50"/>
<name>A0A3R9RN50_9CREN</name>
<protein>
    <submittedName>
        <fullName evidence="2">Type II toxin-antitoxin system HicB family antitoxin</fullName>
    </submittedName>
</protein>
<evidence type="ECO:0000313" key="2">
    <source>
        <dbReference type="EMBL" id="RSN74267.1"/>
    </source>
</evidence>
<dbReference type="PANTHER" id="PTHR34504">
    <property type="entry name" value="ANTITOXIN HICB"/>
    <property type="match status" value="1"/>
</dbReference>
<evidence type="ECO:0000313" key="3">
    <source>
        <dbReference type="Proteomes" id="UP000277582"/>
    </source>
</evidence>
<feature type="domain" description="HicB-like antitoxin of toxin-antitoxin system" evidence="1">
    <location>
        <begin position="3"/>
        <end position="64"/>
    </location>
</feature>
<organism evidence="2 3">
    <name type="scientific">Candidatus Methanodesulfokora washburnensis</name>
    <dbReference type="NCBI Taxonomy" id="2478471"/>
    <lineage>
        <taxon>Archaea</taxon>
        <taxon>Thermoproteota</taxon>
        <taxon>Candidatus Korarchaeia</taxon>
        <taxon>Candidatus Korarchaeia incertae sedis</taxon>
        <taxon>Candidatus Methanodesulfokora</taxon>
    </lineage>
</organism>
<dbReference type="OrthoDB" id="133743at2157"/>
<dbReference type="InterPro" id="IPR031807">
    <property type="entry name" value="HicB-like"/>
</dbReference>
<dbReference type="Gene3D" id="3.30.160.250">
    <property type="match status" value="1"/>
</dbReference>